<evidence type="ECO:0000313" key="3">
    <source>
        <dbReference type="Proteomes" id="UP000441389"/>
    </source>
</evidence>
<evidence type="ECO:0000259" key="1">
    <source>
        <dbReference type="Pfam" id="PF12770"/>
    </source>
</evidence>
<organism evidence="2 3">
    <name type="scientific">Sphingomonas horti</name>
    <dbReference type="NCBI Taxonomy" id="2682842"/>
    <lineage>
        <taxon>Bacteria</taxon>
        <taxon>Pseudomonadati</taxon>
        <taxon>Pseudomonadota</taxon>
        <taxon>Alphaproteobacteria</taxon>
        <taxon>Sphingomonadales</taxon>
        <taxon>Sphingomonadaceae</taxon>
        <taxon>Sphingomonas</taxon>
    </lineage>
</organism>
<dbReference type="InterPro" id="IPR024983">
    <property type="entry name" value="CHAT_dom"/>
</dbReference>
<reference evidence="2 3" key="1">
    <citation type="submission" date="2019-12" db="EMBL/GenBank/DDBJ databases">
        <authorList>
            <person name="Huq M.A."/>
        </authorList>
    </citation>
    <scope>NUCLEOTIDE SEQUENCE [LARGE SCALE GENOMIC DNA]</scope>
    <source>
        <strain evidence="2 3">MAH-20</strain>
    </source>
</reference>
<dbReference type="Proteomes" id="UP000441389">
    <property type="component" value="Unassembled WGS sequence"/>
</dbReference>
<name>A0A6I4IX88_9SPHN</name>
<dbReference type="EMBL" id="WQMS01000001">
    <property type="protein sequence ID" value="MVO76810.1"/>
    <property type="molecule type" value="Genomic_DNA"/>
</dbReference>
<proteinExistence type="predicted"/>
<dbReference type="AlphaFoldDB" id="A0A6I4IX88"/>
<comment type="caution">
    <text evidence="2">The sequence shown here is derived from an EMBL/GenBank/DDBJ whole genome shotgun (WGS) entry which is preliminary data.</text>
</comment>
<dbReference type="RefSeq" id="WP_157025639.1">
    <property type="nucleotide sequence ID" value="NZ_WQMS01000001.1"/>
</dbReference>
<dbReference type="Pfam" id="PF12770">
    <property type="entry name" value="CHAT"/>
    <property type="match status" value="1"/>
</dbReference>
<protein>
    <submittedName>
        <fullName evidence="2">CHAT domain-containing protein</fullName>
    </submittedName>
</protein>
<feature type="domain" description="CHAT" evidence="1">
    <location>
        <begin position="685"/>
        <end position="1027"/>
    </location>
</feature>
<accession>A0A6I4IX88</accession>
<evidence type="ECO:0000313" key="2">
    <source>
        <dbReference type="EMBL" id="MVO76810.1"/>
    </source>
</evidence>
<keyword evidence="3" id="KW-1185">Reference proteome</keyword>
<sequence>MTAFARQWHLLVPAALVVAPQYPAVAKPTPPDRFELGANSAGDSCSASRQWTMGEGGIRLSGAQPFAITCRGVSAAEAQGYLSAPREHPSIDQCGAPAAASVSGIGPVEVRRCFDAQLGRPVVDIRFERKGASYQGAALEVALGPLESALKVVAASSAPPSGRKTVAPSIKLDSVPPGPVVTTVAQGSGITAEAALTEGVSGLQAGRMLDASRVLNDALRAFADADAGTKLDLRLAAGLADSNLSRFSDAEEHFAVAQLILANSPNLPDGPYKQQQLITYRGIDRINQHRWADAIEMLSRGGSGVRDLQDPTTLSRLNQEAAVQAGSLQSSLTDANALSRNLLEAQRNWALSVAYLALGRTADAERALATAAEAARDPVREIAPERIVWMRSSIERQKARIEARKGDFGTALASFDCAISALQGSAPQEPGTCVFVERRPLPDTALNAPLLVEAQLERASTESRDPARQQVALADYSSAVQSLSNLTGTGYVSQAALERYFSLLTQAPESDSRDEEYFRAMQMISEPASARELAQLRQSAASDPKVADLLRQRVGLERQLIRLRYEITAATGAAQADLPGLEAERAAADAKLAEVNAALLGARGIGALEDQPATIATIRSALAPGEVFWKLVALRSSMFGIAIGRDRTLVYQATERLPRIDNQAVTVLTSAQTDESGSTRLFAVAPSHQLFEAIAGPAASMVAGAKRIIYNPAGELRRLPPAILVTDPASVEAYQKQVAKGDFSKVAFLGRNVESMVALSPRSFLQARARQASLAPKPFLGLGENSPPAPVSDAVASKAMPFDCTVSYGAWAANMMSARPISAREISVAADALGIGSPPEIVGPSFTDANLLSGPASQELSQYQILHFATHGLPEQRSQVDQCSMTIPPALLTTLAPPAPDGKIMSDGLLSFSEVADLRLDANLVVLSACDTSSGAVATGRRSGIEESSPALDGLVRSFLVADARSVLATFWSVPATRQSDDLMAAFYRAGRTSSMSAALKSAQNTLMQQPRYSNPYYWGAYFLVGDGAKMMLSGPRTASTSSGDPRLK</sequence>
<gene>
    <name evidence="2" type="ORF">GON01_02490</name>
</gene>